<dbReference type="RefSeq" id="WP_243577189.1">
    <property type="nucleotide sequence ID" value="NZ_CP094529.1"/>
</dbReference>
<proteinExistence type="predicted"/>
<gene>
    <name evidence="1" type="ORF">MTP08_04285</name>
</gene>
<evidence type="ECO:0000313" key="2">
    <source>
        <dbReference type="Proteomes" id="UP000831068"/>
    </source>
</evidence>
<evidence type="ECO:0008006" key="3">
    <source>
        <dbReference type="Google" id="ProtNLM"/>
    </source>
</evidence>
<sequence length="157" mass="18702">MDWKYLKEKIYFSDGSLRDIYVLNTSREDWQKWIDFVNGNYKVDFQYSNEQEIRCSSDKIIAKYVYDYWDAKSEFMVNASIKVGSVLVKCYFFDESEIENDITPVEVNSIENHNDIVDYLKNVSCTLNKETIMTLENYSPEYEEVLMIINNEQIIIN</sequence>
<organism evidence="1 2">
    <name type="scientific">Chryseobacterium oryzae</name>
    <dbReference type="NCBI Taxonomy" id="2929799"/>
    <lineage>
        <taxon>Bacteria</taxon>
        <taxon>Pseudomonadati</taxon>
        <taxon>Bacteroidota</taxon>
        <taxon>Flavobacteriia</taxon>
        <taxon>Flavobacteriales</taxon>
        <taxon>Weeksellaceae</taxon>
        <taxon>Chryseobacterium group</taxon>
        <taxon>Chryseobacterium</taxon>
    </lineage>
</organism>
<accession>A0ABY4BMQ1</accession>
<reference evidence="1 2" key="1">
    <citation type="submission" date="2022-03" db="EMBL/GenBank/DDBJ databases">
        <title>Chryseobacterium sp. isolated from the Andong Sikhe.</title>
        <authorList>
            <person name="Won M."/>
            <person name="Kim S.-J."/>
            <person name="Kwon S.-W."/>
        </authorList>
    </citation>
    <scope>NUCLEOTIDE SEQUENCE [LARGE SCALE GENOMIC DNA]</scope>
    <source>
        <strain evidence="1 2">ADR-1</strain>
    </source>
</reference>
<dbReference type="EMBL" id="CP094529">
    <property type="protein sequence ID" value="UOE38998.1"/>
    <property type="molecule type" value="Genomic_DNA"/>
</dbReference>
<evidence type="ECO:0000313" key="1">
    <source>
        <dbReference type="EMBL" id="UOE38998.1"/>
    </source>
</evidence>
<dbReference type="Proteomes" id="UP000831068">
    <property type="component" value="Chromosome"/>
</dbReference>
<keyword evidence="2" id="KW-1185">Reference proteome</keyword>
<protein>
    <recommendedName>
        <fullName evidence="3">Immunity protein 22</fullName>
    </recommendedName>
</protein>
<name>A0ABY4BMQ1_9FLAO</name>